<keyword evidence="8 9" id="KW-0807">Transducer</keyword>
<feature type="transmembrane region" description="Helical" evidence="10">
    <location>
        <begin position="115"/>
        <end position="144"/>
    </location>
</feature>
<name>A0A0D6M1Y7_9BILA</name>
<evidence type="ECO:0000256" key="1">
    <source>
        <dbReference type="ARBA" id="ARBA00004651"/>
    </source>
</evidence>
<dbReference type="GO" id="GO:0005886">
    <property type="term" value="C:plasma membrane"/>
    <property type="evidence" value="ECO:0007669"/>
    <property type="project" value="UniProtKB-SubCell"/>
</dbReference>
<protein>
    <submittedName>
        <fullName evidence="12">7 transmembrane receptor</fullName>
    </submittedName>
</protein>
<keyword evidence="7 9" id="KW-0675">Receptor</keyword>
<dbReference type="PANTHER" id="PTHR46925">
    <property type="entry name" value="G-PROTEIN COUPLED RECEPTOR TKR-1-RELATED"/>
    <property type="match status" value="1"/>
</dbReference>
<dbReference type="SUPFAM" id="SSF81321">
    <property type="entry name" value="Family A G protein-coupled receptor-like"/>
    <property type="match status" value="1"/>
</dbReference>
<evidence type="ECO:0000256" key="2">
    <source>
        <dbReference type="ARBA" id="ARBA00022475"/>
    </source>
</evidence>
<evidence type="ECO:0000256" key="4">
    <source>
        <dbReference type="ARBA" id="ARBA00022989"/>
    </source>
</evidence>
<keyword evidence="2" id="KW-1003">Cell membrane</keyword>
<evidence type="ECO:0000256" key="8">
    <source>
        <dbReference type="ARBA" id="ARBA00023224"/>
    </source>
</evidence>
<dbReference type="Proteomes" id="UP000054495">
    <property type="component" value="Unassembled WGS sequence"/>
</dbReference>
<dbReference type="SMART" id="SM01381">
    <property type="entry name" value="7TM_GPCR_Srsx"/>
    <property type="match status" value="1"/>
</dbReference>
<dbReference type="EMBL" id="KE124867">
    <property type="protein sequence ID" value="EPB76341.1"/>
    <property type="molecule type" value="Genomic_DNA"/>
</dbReference>
<sequence length="422" mass="49047">MEDRMPRLAETQMVGEAICLRQERNYTLPEAFGEWFFCDNTEQDSVEVQVFAGIMFISLMATAVVGNAVVMWIIYRHKVMHHGFNYFLFNMAFADLLIAVFNVGTSWTFNLYHDWWYGDICILTSFFGIAPTTVSVFSMMALSWDRCQAVVWPLRKRPLSRRRSVIAIIIIWTISTATALPFAFAANVNELYLYNIVTKKASIRHACSSPAHPIFDHLLFLIQYALPLFVLSFTFARIAWAFRSTDVASDSNSKGSNHTRAKSKAVKMLALMVITFMFCWLPYHLYHTFELQTLMEFENPNIGKYIYLGIYWVAMSSSAYNPIIYCFANERFRIGFRYVFRWLPLIKCRREDYEYSQLFPEKLRSMAISMQLGKAAREKDQKKFHKSYNSDGFSRSCAVVPDRRRVRSTCSSRTQLTAENDI</sequence>
<evidence type="ECO:0000256" key="3">
    <source>
        <dbReference type="ARBA" id="ARBA00022692"/>
    </source>
</evidence>
<keyword evidence="5 9" id="KW-0297">G-protein coupled receptor</keyword>
<evidence type="ECO:0000256" key="10">
    <source>
        <dbReference type="SAM" id="Phobius"/>
    </source>
</evidence>
<comment type="subcellular location">
    <subcellularLocation>
        <location evidence="1">Cell membrane</location>
        <topology evidence="1">Multi-pass membrane protein</topology>
    </subcellularLocation>
</comment>
<proteinExistence type="inferred from homology"/>
<feature type="domain" description="G-protein coupled receptors family 1 profile" evidence="11">
    <location>
        <begin position="66"/>
        <end position="325"/>
    </location>
</feature>
<keyword evidence="3 9" id="KW-0812">Transmembrane</keyword>
<feature type="transmembrane region" description="Helical" evidence="10">
    <location>
        <begin position="305"/>
        <end position="328"/>
    </location>
</feature>
<reference evidence="12 13" key="1">
    <citation type="submission" date="2013-05" db="EMBL/GenBank/DDBJ databases">
        <title>Draft genome of the parasitic nematode Anyclostoma ceylanicum.</title>
        <authorList>
            <person name="Mitreva M."/>
        </authorList>
    </citation>
    <scope>NUCLEOTIDE SEQUENCE [LARGE SCALE GENOMIC DNA]</scope>
</reference>
<dbReference type="GO" id="GO:0004995">
    <property type="term" value="F:tachykinin receptor activity"/>
    <property type="evidence" value="ECO:0007669"/>
    <property type="project" value="InterPro"/>
</dbReference>
<evidence type="ECO:0000256" key="7">
    <source>
        <dbReference type="ARBA" id="ARBA00023170"/>
    </source>
</evidence>
<feature type="transmembrane region" description="Helical" evidence="10">
    <location>
        <begin position="268"/>
        <end position="285"/>
    </location>
</feature>
<dbReference type="InterPro" id="IPR000276">
    <property type="entry name" value="GPCR_Rhodpsn"/>
</dbReference>
<evidence type="ECO:0000256" key="5">
    <source>
        <dbReference type="ARBA" id="ARBA00023040"/>
    </source>
</evidence>
<feature type="transmembrane region" description="Helical" evidence="10">
    <location>
        <begin position="50"/>
        <end position="75"/>
    </location>
</feature>
<dbReference type="PROSITE" id="PS00237">
    <property type="entry name" value="G_PROTEIN_RECEP_F1_1"/>
    <property type="match status" value="1"/>
</dbReference>
<organism evidence="12 13">
    <name type="scientific">Ancylostoma ceylanicum</name>
    <dbReference type="NCBI Taxonomy" id="53326"/>
    <lineage>
        <taxon>Eukaryota</taxon>
        <taxon>Metazoa</taxon>
        <taxon>Ecdysozoa</taxon>
        <taxon>Nematoda</taxon>
        <taxon>Chromadorea</taxon>
        <taxon>Rhabditida</taxon>
        <taxon>Rhabditina</taxon>
        <taxon>Rhabditomorpha</taxon>
        <taxon>Strongyloidea</taxon>
        <taxon>Ancylostomatidae</taxon>
        <taxon>Ancylostomatinae</taxon>
        <taxon>Ancylostoma</taxon>
    </lineage>
</organism>
<evidence type="ECO:0000313" key="13">
    <source>
        <dbReference type="Proteomes" id="UP000054495"/>
    </source>
</evidence>
<dbReference type="PROSITE" id="PS50262">
    <property type="entry name" value="G_PROTEIN_RECEP_F1_2"/>
    <property type="match status" value="1"/>
</dbReference>
<dbReference type="AlphaFoldDB" id="A0A0D6M1Y7"/>
<evidence type="ECO:0000259" key="11">
    <source>
        <dbReference type="PROSITE" id="PS50262"/>
    </source>
</evidence>
<feature type="transmembrane region" description="Helical" evidence="10">
    <location>
        <begin position="165"/>
        <end position="186"/>
    </location>
</feature>
<gene>
    <name evidence="12" type="ORF">ANCCEY_04553</name>
</gene>
<evidence type="ECO:0000313" key="12">
    <source>
        <dbReference type="EMBL" id="EPB76341.1"/>
    </source>
</evidence>
<keyword evidence="6 10" id="KW-0472">Membrane</keyword>
<feature type="transmembrane region" description="Helical" evidence="10">
    <location>
        <begin position="87"/>
        <end position="109"/>
    </location>
</feature>
<dbReference type="PRINTS" id="PR00237">
    <property type="entry name" value="GPCRRHODOPSN"/>
</dbReference>
<dbReference type="Pfam" id="PF00001">
    <property type="entry name" value="7tm_1"/>
    <property type="match status" value="1"/>
</dbReference>
<evidence type="ECO:0000256" key="6">
    <source>
        <dbReference type="ARBA" id="ARBA00023136"/>
    </source>
</evidence>
<keyword evidence="13" id="KW-1185">Reference proteome</keyword>
<comment type="similarity">
    <text evidence="9">Belongs to the G-protein coupled receptor 1 family.</text>
</comment>
<dbReference type="Gene3D" id="1.20.1070.10">
    <property type="entry name" value="Rhodopsin 7-helix transmembrane proteins"/>
    <property type="match status" value="1"/>
</dbReference>
<dbReference type="InterPro" id="IPR017452">
    <property type="entry name" value="GPCR_Rhodpsn_7TM"/>
</dbReference>
<dbReference type="PANTHER" id="PTHR46925:SF2">
    <property type="entry name" value="G-PROTEIN COUPLED RECEPTOR TKR-1-RELATED"/>
    <property type="match status" value="1"/>
</dbReference>
<feature type="transmembrane region" description="Helical" evidence="10">
    <location>
        <begin position="218"/>
        <end position="240"/>
    </location>
</feature>
<evidence type="ECO:0000256" key="9">
    <source>
        <dbReference type="RuleBase" id="RU000688"/>
    </source>
</evidence>
<keyword evidence="4 10" id="KW-1133">Transmembrane helix</keyword>
<dbReference type="InterPro" id="IPR001681">
    <property type="entry name" value="Neurokn_rcpt"/>
</dbReference>
<accession>A0A0D6M1Y7</accession>